<dbReference type="Proteomes" id="UP000585474">
    <property type="component" value="Unassembled WGS sequence"/>
</dbReference>
<gene>
    <name evidence="2" type="ORF">Acr_18g0009620</name>
</gene>
<comment type="caution">
    <text evidence="2">The sequence shown here is derived from an EMBL/GenBank/DDBJ whole genome shotgun (WGS) entry which is preliminary data.</text>
</comment>
<dbReference type="AlphaFoldDB" id="A0A7J0G7T7"/>
<evidence type="ECO:0000313" key="2">
    <source>
        <dbReference type="EMBL" id="GFZ06792.1"/>
    </source>
</evidence>
<protein>
    <submittedName>
        <fullName evidence="2">Uncharacterized protein</fullName>
    </submittedName>
</protein>
<organism evidence="2 3">
    <name type="scientific">Actinidia rufa</name>
    <dbReference type="NCBI Taxonomy" id="165716"/>
    <lineage>
        <taxon>Eukaryota</taxon>
        <taxon>Viridiplantae</taxon>
        <taxon>Streptophyta</taxon>
        <taxon>Embryophyta</taxon>
        <taxon>Tracheophyta</taxon>
        <taxon>Spermatophyta</taxon>
        <taxon>Magnoliopsida</taxon>
        <taxon>eudicotyledons</taxon>
        <taxon>Gunneridae</taxon>
        <taxon>Pentapetalae</taxon>
        <taxon>asterids</taxon>
        <taxon>Ericales</taxon>
        <taxon>Actinidiaceae</taxon>
        <taxon>Actinidia</taxon>
    </lineage>
</organism>
<sequence>MLARVVIFKLHNKRDKPAAPVQNRPCVTTLEVGDPFQSGGFKGLKCMEIGHKLEDCDKDSKDTSEALFVEEEMVQYCDDNAEQYCNNVPIFDKPASDRIEGTSEENEGIALMVLTTSLTPKQKGEELMEEIGEEDLPKQDGEDVMRGGR</sequence>
<evidence type="ECO:0000313" key="3">
    <source>
        <dbReference type="Proteomes" id="UP000585474"/>
    </source>
</evidence>
<feature type="compositionally biased region" description="Basic and acidic residues" evidence="1">
    <location>
        <begin position="135"/>
        <end position="149"/>
    </location>
</feature>
<evidence type="ECO:0000256" key="1">
    <source>
        <dbReference type="SAM" id="MobiDB-lite"/>
    </source>
</evidence>
<accession>A0A7J0G7T7</accession>
<proteinExistence type="predicted"/>
<dbReference type="OrthoDB" id="1834370at2759"/>
<dbReference type="EMBL" id="BJWL01000018">
    <property type="protein sequence ID" value="GFZ06792.1"/>
    <property type="molecule type" value="Genomic_DNA"/>
</dbReference>
<name>A0A7J0G7T7_9ERIC</name>
<feature type="region of interest" description="Disordered" evidence="1">
    <location>
        <begin position="120"/>
        <end position="149"/>
    </location>
</feature>
<keyword evidence="3" id="KW-1185">Reference proteome</keyword>
<reference evidence="2 3" key="1">
    <citation type="submission" date="2019-07" db="EMBL/GenBank/DDBJ databases">
        <title>De Novo Assembly of kiwifruit Actinidia rufa.</title>
        <authorList>
            <person name="Sugita-Konishi S."/>
            <person name="Sato K."/>
            <person name="Mori E."/>
            <person name="Abe Y."/>
            <person name="Kisaki G."/>
            <person name="Hamano K."/>
            <person name="Suezawa K."/>
            <person name="Otani M."/>
            <person name="Fukuda T."/>
            <person name="Manabe T."/>
            <person name="Gomi K."/>
            <person name="Tabuchi M."/>
            <person name="Akimitsu K."/>
            <person name="Kataoka I."/>
        </authorList>
    </citation>
    <scope>NUCLEOTIDE SEQUENCE [LARGE SCALE GENOMIC DNA]</scope>
    <source>
        <strain evidence="3">cv. Fuchu</strain>
    </source>
</reference>